<sequence>MKKIIPLLLLVICLFACKDEQKEKTLDTENKIESTDDNQEKEAEKKNNNYQTSSVVKPANIDLDKEVENFIICKKAATERNDCRNSISKTITKVFEVTEFKDQKSGYVIYDSIRPIAERSKSWLQLGTVTQQTIDQALEHTNRGGLALIIDTAETYGHVVVIVPGESKKSGSWGMKLPNVLSLSNYKPEKSFSDKSLSYAMKKSDDLKVFVRQ</sequence>
<feature type="region of interest" description="Disordered" evidence="1">
    <location>
        <begin position="26"/>
        <end position="51"/>
    </location>
</feature>
<organism evidence="2 3">
    <name type="scientific">Aquimarina amphilecti</name>
    <dbReference type="NCBI Taxonomy" id="1038014"/>
    <lineage>
        <taxon>Bacteria</taxon>
        <taxon>Pseudomonadati</taxon>
        <taxon>Bacteroidota</taxon>
        <taxon>Flavobacteriia</taxon>
        <taxon>Flavobacteriales</taxon>
        <taxon>Flavobacteriaceae</taxon>
        <taxon>Aquimarina</taxon>
    </lineage>
</organism>
<keyword evidence="3" id="KW-1185">Reference proteome</keyword>
<reference evidence="2 3" key="1">
    <citation type="submission" date="2016-10" db="EMBL/GenBank/DDBJ databases">
        <authorList>
            <person name="de Groot N.N."/>
        </authorList>
    </citation>
    <scope>NUCLEOTIDE SEQUENCE [LARGE SCALE GENOMIC DNA]</scope>
    <source>
        <strain evidence="2 3">DSM 25232</strain>
    </source>
</reference>
<evidence type="ECO:0000313" key="2">
    <source>
        <dbReference type="EMBL" id="SEL70955.1"/>
    </source>
</evidence>
<dbReference type="EMBL" id="FOAB01000005">
    <property type="protein sequence ID" value="SEL70955.1"/>
    <property type="molecule type" value="Genomic_DNA"/>
</dbReference>
<proteinExistence type="predicted"/>
<dbReference type="Proteomes" id="UP000198521">
    <property type="component" value="Unassembled WGS sequence"/>
</dbReference>
<gene>
    <name evidence="2" type="ORF">SAMN04487910_3131</name>
</gene>
<dbReference type="Gene3D" id="3.90.1720.10">
    <property type="entry name" value="endopeptidase domain like (from Nostoc punctiforme)"/>
    <property type="match status" value="1"/>
</dbReference>
<dbReference type="AlphaFoldDB" id="A0A1H7SEN6"/>
<dbReference type="RefSeq" id="WP_091410169.1">
    <property type="nucleotide sequence ID" value="NZ_FOAB01000005.1"/>
</dbReference>
<dbReference type="OrthoDB" id="980854at2"/>
<accession>A0A1H7SEN6</accession>
<evidence type="ECO:0000256" key="1">
    <source>
        <dbReference type="SAM" id="MobiDB-lite"/>
    </source>
</evidence>
<feature type="compositionally biased region" description="Basic and acidic residues" evidence="1">
    <location>
        <begin position="26"/>
        <end position="47"/>
    </location>
</feature>
<evidence type="ECO:0000313" key="3">
    <source>
        <dbReference type="Proteomes" id="UP000198521"/>
    </source>
</evidence>
<name>A0A1H7SEN6_AQUAM</name>
<protein>
    <submittedName>
        <fullName evidence="2">Uncharacterized protein</fullName>
    </submittedName>
</protein>